<dbReference type="Pfam" id="PF07660">
    <property type="entry name" value="STN"/>
    <property type="match status" value="1"/>
</dbReference>
<evidence type="ECO:0000256" key="8">
    <source>
        <dbReference type="RuleBase" id="RU004004"/>
    </source>
</evidence>
<evidence type="ECO:0000256" key="4">
    <source>
        <dbReference type="ARBA" id="ARBA00022927"/>
    </source>
</evidence>
<dbReference type="InterPro" id="IPR001775">
    <property type="entry name" value="GspD/PilQ"/>
</dbReference>
<keyword evidence="2 8" id="KW-0813">Transport</keyword>
<dbReference type="PRINTS" id="PR00811">
    <property type="entry name" value="BCTERIALGSPD"/>
</dbReference>
<dbReference type="Proteomes" id="UP001431449">
    <property type="component" value="Unassembled WGS sequence"/>
</dbReference>
<evidence type="ECO:0000259" key="10">
    <source>
        <dbReference type="SMART" id="SM00965"/>
    </source>
</evidence>
<dbReference type="SMART" id="SM00965">
    <property type="entry name" value="STN"/>
    <property type="match status" value="1"/>
</dbReference>
<dbReference type="Pfam" id="PF03958">
    <property type="entry name" value="Secretin_N"/>
    <property type="match status" value="1"/>
</dbReference>
<feature type="domain" description="Secretin/TonB short N-terminal" evidence="10">
    <location>
        <begin position="332"/>
        <end position="380"/>
    </location>
</feature>
<keyword evidence="3" id="KW-0732">Signal</keyword>
<feature type="compositionally biased region" description="Polar residues" evidence="9">
    <location>
        <begin position="9"/>
        <end position="27"/>
    </location>
</feature>
<keyword evidence="12" id="KW-1185">Reference proteome</keyword>
<comment type="subcellular location">
    <subcellularLocation>
        <location evidence="8">Cell outer membrane</location>
    </subcellularLocation>
    <subcellularLocation>
        <location evidence="1">Membrane</location>
    </subcellularLocation>
</comment>
<evidence type="ECO:0000313" key="11">
    <source>
        <dbReference type="EMBL" id="MCK7594557.1"/>
    </source>
</evidence>
<dbReference type="InterPro" id="IPR051808">
    <property type="entry name" value="Type_IV_pilus_biogenesis"/>
</dbReference>
<dbReference type="Gene3D" id="3.30.1370.130">
    <property type="match status" value="1"/>
</dbReference>
<dbReference type="Pfam" id="PF00263">
    <property type="entry name" value="Secretin"/>
    <property type="match status" value="1"/>
</dbReference>
<dbReference type="PANTHER" id="PTHR30604:SF1">
    <property type="entry name" value="DNA UTILIZATION PROTEIN HOFQ"/>
    <property type="match status" value="1"/>
</dbReference>
<feature type="region of interest" description="Disordered" evidence="9">
    <location>
        <begin position="1"/>
        <end position="29"/>
    </location>
</feature>
<sequence>MNDKRRWRSMNSMQLGEKTMTPTNSSNRGHRRARLAFSGVLLAIGGLLAAPAWSANKLRDVQFTAGPAGAVEIILQLDGPATDATVFTTEEPPRIAVDLPDTLNEVATRRIAVGSGATSSITTLEANGKTRVVVDLFQAATYQSRVEGNRFFLTVSGGAQSTAAAIARVSAQTDPAKRIAGANEVENIDFRRGEGGAGRVILTLSAENVVTDFEDTGEAISVQFSGTEVPDSLAQRLDVTDFATPVQTVELRRGRGGASLMVKASGDYESMAYQSGTDYVIEVVPVAAEEQTAAEIGIAAEEESYSGVPVTFNFQNIPVRTVLQLIAEESGLNMVAADSVSGNVTLRLINVPWDQALDIVLRAKGLDKRRDGNVIWVAPQSELAAYEQARADARLALEQRAELVTEYIPINYGNAQDIASLLTDDAKQGQGGGGAQGQDQRGFLSPRGSVSFDRRTNTLLLNDNAEKIREIKALIALLDRAVDQVLIEARIVVASESFARELGARFGVSGGYEDNNGNVLTTSGSLNSADRMSNLALRNRFAGQGSGLPVAAPGPVGGGIGTPGIGDRLNVNLPVVNPSGTIGFALLGADYLLDLELSALETEGRGEVVSSPRVITANQREAIIRQGDEVGYVTISPQAGGNTIPIPNVQFKEVLLELTVTPTITQDGRVSMVMRVVKDEIADFVDTSIGLVPQITKREISTQVLMDNAQTVVIGGVYEFSSREDLNKVPFLGDIPALGNLFKRKGRNTEKAELLIFVTPRVLAVKR</sequence>
<evidence type="ECO:0000256" key="3">
    <source>
        <dbReference type="ARBA" id="ARBA00022729"/>
    </source>
</evidence>
<feature type="region of interest" description="Disordered" evidence="9">
    <location>
        <begin position="426"/>
        <end position="447"/>
    </location>
</feature>
<dbReference type="Gene3D" id="3.30.1370.120">
    <property type="match status" value="1"/>
</dbReference>
<proteinExistence type="inferred from homology"/>
<evidence type="ECO:0000256" key="7">
    <source>
        <dbReference type="RuleBase" id="RU004003"/>
    </source>
</evidence>
<gene>
    <name evidence="11" type="ORF">M0G41_12865</name>
</gene>
<dbReference type="PANTHER" id="PTHR30604">
    <property type="entry name" value="PROTEIN TRANSPORT PROTEIN HOFQ"/>
    <property type="match status" value="1"/>
</dbReference>
<evidence type="ECO:0000256" key="9">
    <source>
        <dbReference type="SAM" id="MobiDB-lite"/>
    </source>
</evidence>
<reference evidence="11" key="1">
    <citation type="submission" date="2022-04" db="EMBL/GenBank/DDBJ databases">
        <title>Lysobacter sp. CAU 1642 isolated from sea sand.</title>
        <authorList>
            <person name="Kim W."/>
        </authorList>
    </citation>
    <scope>NUCLEOTIDE SEQUENCE</scope>
    <source>
        <strain evidence="11">CAU 1642</strain>
    </source>
</reference>
<dbReference type="InterPro" id="IPR005644">
    <property type="entry name" value="NolW-like"/>
</dbReference>
<dbReference type="RefSeq" id="WP_248210046.1">
    <property type="nucleotide sequence ID" value="NZ_JALNMH010000010.1"/>
</dbReference>
<evidence type="ECO:0000256" key="2">
    <source>
        <dbReference type="ARBA" id="ARBA00022448"/>
    </source>
</evidence>
<dbReference type="InterPro" id="IPR038591">
    <property type="entry name" value="NolW-like_sf"/>
</dbReference>
<keyword evidence="6" id="KW-0998">Cell outer membrane</keyword>
<dbReference type="Gene3D" id="2.60.40.3500">
    <property type="match status" value="1"/>
</dbReference>
<dbReference type="InterPro" id="IPR013355">
    <property type="entry name" value="Pilus_4_PilQ"/>
</dbReference>
<dbReference type="NCBIfam" id="TIGR02515">
    <property type="entry name" value="IV_pilus_PilQ"/>
    <property type="match status" value="1"/>
</dbReference>
<evidence type="ECO:0000256" key="5">
    <source>
        <dbReference type="ARBA" id="ARBA00023136"/>
    </source>
</evidence>
<dbReference type="InterPro" id="IPR011662">
    <property type="entry name" value="Secretin/TonB_short_N"/>
</dbReference>
<comment type="caution">
    <text evidence="11">The sequence shown here is derived from an EMBL/GenBank/DDBJ whole genome shotgun (WGS) entry which is preliminary data.</text>
</comment>
<dbReference type="EMBL" id="JALNMH010000010">
    <property type="protein sequence ID" value="MCK7594557.1"/>
    <property type="molecule type" value="Genomic_DNA"/>
</dbReference>
<evidence type="ECO:0000256" key="6">
    <source>
        <dbReference type="ARBA" id="ARBA00023237"/>
    </source>
</evidence>
<protein>
    <submittedName>
        <fullName evidence="11">Type IV pilus secretin PilQ</fullName>
    </submittedName>
</protein>
<organism evidence="11 12">
    <name type="scientific">Pseudomarimonas salicorniae</name>
    <dbReference type="NCBI Taxonomy" id="2933270"/>
    <lineage>
        <taxon>Bacteria</taxon>
        <taxon>Pseudomonadati</taxon>
        <taxon>Pseudomonadota</taxon>
        <taxon>Gammaproteobacteria</taxon>
        <taxon>Lysobacterales</taxon>
        <taxon>Lysobacteraceae</taxon>
        <taxon>Pseudomarimonas</taxon>
    </lineage>
</organism>
<keyword evidence="4" id="KW-0653">Protein transport</keyword>
<dbReference type="InterPro" id="IPR021731">
    <property type="entry name" value="AMIN_dom"/>
</dbReference>
<name>A0ABT0GJM0_9GAMM</name>
<dbReference type="InterPro" id="IPR004846">
    <property type="entry name" value="T2SS/T3SS_dom"/>
</dbReference>
<evidence type="ECO:0000256" key="1">
    <source>
        <dbReference type="ARBA" id="ARBA00004370"/>
    </source>
</evidence>
<dbReference type="Pfam" id="PF11741">
    <property type="entry name" value="AMIN"/>
    <property type="match status" value="2"/>
</dbReference>
<dbReference type="Gene3D" id="2.60.40.3470">
    <property type="match status" value="1"/>
</dbReference>
<comment type="similarity">
    <text evidence="7">Belongs to the bacterial secretin family.</text>
</comment>
<keyword evidence="5" id="KW-0472">Membrane</keyword>
<evidence type="ECO:0000313" key="12">
    <source>
        <dbReference type="Proteomes" id="UP001431449"/>
    </source>
</evidence>
<accession>A0ABT0GJM0</accession>